<name>A0AAV9V414_9PEZI</name>
<keyword evidence="2" id="KW-0472">Membrane</keyword>
<dbReference type="Proteomes" id="UP001375240">
    <property type="component" value="Unassembled WGS sequence"/>
</dbReference>
<sequence length="579" mass="65528">MGDGVSASDIITYIGVPLAVLGVMPVLYTFLVAIVTQQHIRRELRRNHVSNAVTRTSLMSGTVDVEHPRYSIQPLPRHDVNYWKKSTDRSGISGGSWTIFHWHKIVTGRVNYHLRLRDRMVQPQAEIDFEKLVTFLLDRGAVPDPEGVKLLKTLGLQTPRMTRLLTTSGPVKRSILVVSNPEDAEGHLSLTLFWADELGSRNEGSLPPYWARLQAREVILEKVADAKSESMVEETVTSTEVPDTAGERSEKDTPMKSDEQESPPPFPPINTPAAWGAGDDKSRLPVRFSLGPTGLEDAKLETLDGLDVYGSFRIEHLKFQYPGSTSNMNLWFTAGAVTTLGDGQGGLWKYTIPGDVMRFSQKDTMPHGALVWMGLVEEEETPMMVARREAKIKAAQEARHRDFLEGIRQRDLEKNMPEAMRQQAQRQRHMATSQAHFNRQREEARERQEEEFRKKELALTSHRVTQSFVSTACLEHLRKEQCILDEATPQDICTDILYRMLFSEEFANRICKILDGWRSWGETGVMNDRHLDELKSDVVGFCYAGVLLCIISERARSAETWAGSDLAECQRVYRSVYLG</sequence>
<organism evidence="3 4">
    <name type="scientific">Orbilia brochopaga</name>
    <dbReference type="NCBI Taxonomy" id="3140254"/>
    <lineage>
        <taxon>Eukaryota</taxon>
        <taxon>Fungi</taxon>
        <taxon>Dikarya</taxon>
        <taxon>Ascomycota</taxon>
        <taxon>Pezizomycotina</taxon>
        <taxon>Orbiliomycetes</taxon>
        <taxon>Orbiliales</taxon>
        <taxon>Orbiliaceae</taxon>
        <taxon>Orbilia</taxon>
    </lineage>
</organism>
<feature type="region of interest" description="Disordered" evidence="1">
    <location>
        <begin position="229"/>
        <end position="278"/>
    </location>
</feature>
<proteinExistence type="predicted"/>
<reference evidence="3 4" key="1">
    <citation type="submission" date="2019-10" db="EMBL/GenBank/DDBJ databases">
        <authorList>
            <person name="Palmer J.M."/>
        </authorList>
    </citation>
    <scope>NUCLEOTIDE SEQUENCE [LARGE SCALE GENOMIC DNA]</scope>
    <source>
        <strain evidence="3 4">TWF696</strain>
    </source>
</reference>
<dbReference type="EMBL" id="JAVHNQ010000002">
    <property type="protein sequence ID" value="KAK6354561.1"/>
    <property type="molecule type" value="Genomic_DNA"/>
</dbReference>
<feature type="compositionally biased region" description="Basic and acidic residues" evidence="1">
    <location>
        <begin position="245"/>
        <end position="259"/>
    </location>
</feature>
<gene>
    <name evidence="3" type="ORF">TWF696_003703</name>
</gene>
<protein>
    <submittedName>
        <fullName evidence="3">Uncharacterized protein</fullName>
    </submittedName>
</protein>
<accession>A0AAV9V414</accession>
<evidence type="ECO:0000256" key="2">
    <source>
        <dbReference type="SAM" id="Phobius"/>
    </source>
</evidence>
<dbReference type="AlphaFoldDB" id="A0AAV9V414"/>
<evidence type="ECO:0000313" key="4">
    <source>
        <dbReference type="Proteomes" id="UP001375240"/>
    </source>
</evidence>
<evidence type="ECO:0000313" key="3">
    <source>
        <dbReference type="EMBL" id="KAK6354561.1"/>
    </source>
</evidence>
<keyword evidence="4" id="KW-1185">Reference proteome</keyword>
<keyword evidence="2" id="KW-0812">Transmembrane</keyword>
<keyword evidence="2" id="KW-1133">Transmembrane helix</keyword>
<feature type="transmembrane region" description="Helical" evidence="2">
    <location>
        <begin position="12"/>
        <end position="36"/>
    </location>
</feature>
<comment type="caution">
    <text evidence="3">The sequence shown here is derived from an EMBL/GenBank/DDBJ whole genome shotgun (WGS) entry which is preliminary data.</text>
</comment>
<evidence type="ECO:0000256" key="1">
    <source>
        <dbReference type="SAM" id="MobiDB-lite"/>
    </source>
</evidence>